<dbReference type="GO" id="GO:0010106">
    <property type="term" value="P:cellular response to iron ion starvation"/>
    <property type="evidence" value="ECO:0007669"/>
    <property type="project" value="InterPro"/>
</dbReference>
<dbReference type="InterPro" id="IPR014842">
    <property type="entry name" value="AFT"/>
</dbReference>
<evidence type="ECO:0000256" key="2">
    <source>
        <dbReference type="SAM" id="MobiDB-lite"/>
    </source>
</evidence>
<evidence type="ECO:0000313" key="3">
    <source>
        <dbReference type="EMBL" id="ODV93905.1"/>
    </source>
</evidence>
<dbReference type="EMBL" id="KV454017">
    <property type="protein sequence ID" value="ODV93905.1"/>
    <property type="molecule type" value="Genomic_DNA"/>
</dbReference>
<feature type="region of interest" description="Disordered" evidence="2">
    <location>
        <begin position="1"/>
        <end position="38"/>
    </location>
</feature>
<dbReference type="OrthoDB" id="16547at2759"/>
<proteinExistence type="inferred from homology"/>
<feature type="compositionally biased region" description="Low complexity" evidence="2">
    <location>
        <begin position="28"/>
        <end position="38"/>
    </location>
</feature>
<evidence type="ECO:0000256" key="1">
    <source>
        <dbReference type="ARBA" id="ARBA00009986"/>
    </source>
</evidence>
<organism evidence="3 4">
    <name type="scientific">Pachysolen tannophilus NRRL Y-2460</name>
    <dbReference type="NCBI Taxonomy" id="669874"/>
    <lineage>
        <taxon>Eukaryota</taxon>
        <taxon>Fungi</taxon>
        <taxon>Dikarya</taxon>
        <taxon>Ascomycota</taxon>
        <taxon>Saccharomycotina</taxon>
        <taxon>Pichiomycetes</taxon>
        <taxon>Pachysolenaceae</taxon>
        <taxon>Pachysolen</taxon>
    </lineage>
</organism>
<dbReference type="GO" id="GO:0006574">
    <property type="term" value="P:L-valine catabolic process"/>
    <property type="evidence" value="ECO:0007669"/>
    <property type="project" value="TreeGrafter"/>
</dbReference>
<dbReference type="GO" id="GO:0004491">
    <property type="term" value="F:methylmalonate-semialdehyde dehydrogenase (acylating, NAD) activity"/>
    <property type="evidence" value="ECO:0007669"/>
    <property type="project" value="InterPro"/>
</dbReference>
<name>A0A1E4TQ68_PACTA</name>
<dbReference type="PANTHER" id="PTHR43866">
    <property type="entry name" value="MALONATE-SEMIALDEHYDE DEHYDROGENASE"/>
    <property type="match status" value="1"/>
</dbReference>
<evidence type="ECO:0008006" key="5">
    <source>
        <dbReference type="Google" id="ProtNLM"/>
    </source>
</evidence>
<feature type="compositionally biased region" description="Polar residues" evidence="2">
    <location>
        <begin position="7"/>
        <end position="19"/>
    </location>
</feature>
<dbReference type="InterPro" id="IPR010061">
    <property type="entry name" value="MeMal-semiAld_DH"/>
</dbReference>
<comment type="similarity">
    <text evidence="1">Belongs to the aldehyde dehydrogenase family.</text>
</comment>
<gene>
    <name evidence="3" type="ORF">PACTADRAFT_35651</name>
</gene>
<dbReference type="GO" id="GO:0006210">
    <property type="term" value="P:thymine catabolic process"/>
    <property type="evidence" value="ECO:0007669"/>
    <property type="project" value="TreeGrafter"/>
</dbReference>
<dbReference type="GO" id="GO:0045944">
    <property type="term" value="P:positive regulation of transcription by RNA polymerase II"/>
    <property type="evidence" value="ECO:0007669"/>
    <property type="project" value="InterPro"/>
</dbReference>
<dbReference type="Proteomes" id="UP000094236">
    <property type="component" value="Unassembled WGS sequence"/>
</dbReference>
<dbReference type="Pfam" id="PF08731">
    <property type="entry name" value="AFT"/>
    <property type="match status" value="1"/>
</dbReference>
<evidence type="ECO:0000313" key="4">
    <source>
        <dbReference type="Proteomes" id="UP000094236"/>
    </source>
</evidence>
<dbReference type="PANTHER" id="PTHR43866:SF3">
    <property type="entry name" value="METHYLMALONATE-SEMIALDEHYDE DEHYDROGENASE [ACYLATING], MITOCHONDRIAL"/>
    <property type="match status" value="1"/>
</dbReference>
<dbReference type="AlphaFoldDB" id="A0A1E4TQ68"/>
<protein>
    <recommendedName>
        <fullName evidence="5">FAR1 domain-containing protein</fullName>
    </recommendedName>
</protein>
<feature type="region of interest" description="Disordered" evidence="2">
    <location>
        <begin position="53"/>
        <end position="128"/>
    </location>
</feature>
<reference evidence="4" key="1">
    <citation type="submission" date="2016-05" db="EMBL/GenBank/DDBJ databases">
        <title>Comparative genomics of biotechnologically important yeasts.</title>
        <authorList>
            <consortium name="DOE Joint Genome Institute"/>
            <person name="Riley R."/>
            <person name="Haridas S."/>
            <person name="Wolfe K.H."/>
            <person name="Lopes M.R."/>
            <person name="Hittinger C.T."/>
            <person name="Goker M."/>
            <person name="Salamov A."/>
            <person name="Wisecaver J."/>
            <person name="Long T.M."/>
            <person name="Aerts A.L."/>
            <person name="Barry K."/>
            <person name="Choi C."/>
            <person name="Clum A."/>
            <person name="Coughlan A.Y."/>
            <person name="Deshpande S."/>
            <person name="Douglass A.P."/>
            <person name="Hanson S.J."/>
            <person name="Klenk H.-P."/>
            <person name="Labutti K."/>
            <person name="Lapidus A."/>
            <person name="Lindquist E."/>
            <person name="Lipzen A."/>
            <person name="Meier-Kolthoff J.P."/>
            <person name="Ohm R.A."/>
            <person name="Otillar R.P."/>
            <person name="Pangilinan J."/>
            <person name="Peng Y."/>
            <person name="Rokas A."/>
            <person name="Rosa C.A."/>
            <person name="Scheuner C."/>
            <person name="Sibirny A.A."/>
            <person name="Slot J.C."/>
            <person name="Stielow J.B."/>
            <person name="Sun H."/>
            <person name="Kurtzman C.P."/>
            <person name="Blackwell M."/>
            <person name="Grigoriev I.V."/>
            <person name="Jeffries T.W."/>
        </authorList>
    </citation>
    <scope>NUCLEOTIDE SEQUENCE [LARGE SCALE GENOMIC DNA]</scope>
    <source>
        <strain evidence="4">NRRL Y-2460</strain>
    </source>
</reference>
<keyword evidence="4" id="KW-1185">Reference proteome</keyword>
<accession>A0A1E4TQ68</accession>
<dbReference type="STRING" id="669874.A0A1E4TQ68"/>
<dbReference type="GO" id="GO:0000981">
    <property type="term" value="F:DNA-binding transcription factor activity, RNA polymerase II-specific"/>
    <property type="evidence" value="ECO:0007669"/>
    <property type="project" value="InterPro"/>
</dbReference>
<sequence length="464" mass="51367">MVKIEESGNQEPHNNNAGSEQVVEGHSNNNNNDNNTEENVGVVHHQSIPQYSNVATSNNNLPVEDPNLNEEDILDENNRKRGRRSGGAGNVGDTTNISDGSGIAKPLVNTDDKKPTVARNSRTNKDNIGEPILTDEYFITPIFEPHQFTELPALKEYVKDFSKHNGFNIAIAHSNNKAIYFTCELGGAYRNKNLRRGPNGELVEMDDPNLKDPSQYTTEDYKKSKRMGSKKICCPFSIVANFSKKKQYWTLRVNDNHHNHPKLNPDEAAPIIRKRNNLVNDQILHLYKQGDKPSKIQERLVALFPEVNIKREDIYNEIRILKKRRVVPASRSAPSQSKHDMIVDLNEDDPAMVAATASSHHDHSGHHQTGGYHTTDEKGEEVDVAAIIAATKKNVEAEAKEAAAAAAAAEAASQLQQVAHLEAVAAAAAQAGAEEDHHKKHEITNAEVDDKLLQIDERLVGEGN</sequence>